<sequence length="136" mass="15181">MNPAIRHITFDCTGEPYELARFWSELLGHPISDEDKPGDPEVLIELPDGAPGLLFVSVEEGKATKNRIHFDLQPTGRTRSEEVERAVTLGARILTDRTLPNGRGWVVMADPEGNEFCVERGELDPVEDRVDDRVEG</sequence>
<dbReference type="InterPro" id="IPR041581">
    <property type="entry name" value="Glyoxalase_6"/>
</dbReference>
<dbReference type="SUPFAM" id="SSF54593">
    <property type="entry name" value="Glyoxalase/Bleomycin resistance protein/Dihydroxybiphenyl dioxygenase"/>
    <property type="match status" value="1"/>
</dbReference>
<reference evidence="2 3" key="1">
    <citation type="journal article" date="2019" name="Int. J. Syst. Evol. Microbiol.">
        <title>The Global Catalogue of Microorganisms (GCM) 10K type strain sequencing project: providing services to taxonomists for standard genome sequencing and annotation.</title>
        <authorList>
            <consortium name="The Broad Institute Genomics Platform"/>
            <consortium name="The Broad Institute Genome Sequencing Center for Infectious Disease"/>
            <person name="Wu L."/>
            <person name="Ma J."/>
        </authorList>
    </citation>
    <scope>NUCLEOTIDE SEQUENCE [LARGE SCALE GENOMIC DNA]</scope>
    <source>
        <strain evidence="2 3">JCM 4358</strain>
    </source>
</reference>
<dbReference type="Gene3D" id="3.10.180.10">
    <property type="entry name" value="2,3-Dihydroxybiphenyl 1,2-Dioxygenase, domain 1"/>
    <property type="match status" value="1"/>
</dbReference>
<evidence type="ECO:0000259" key="1">
    <source>
        <dbReference type="PROSITE" id="PS51819"/>
    </source>
</evidence>
<evidence type="ECO:0000313" key="2">
    <source>
        <dbReference type="EMBL" id="GAA2421884.1"/>
    </source>
</evidence>
<organism evidence="2 3">
    <name type="scientific">Streptomyces coeruleofuscus</name>
    <dbReference type="NCBI Taxonomy" id="66879"/>
    <lineage>
        <taxon>Bacteria</taxon>
        <taxon>Bacillati</taxon>
        <taxon>Actinomycetota</taxon>
        <taxon>Actinomycetes</taxon>
        <taxon>Kitasatosporales</taxon>
        <taxon>Streptomycetaceae</taxon>
        <taxon>Streptomyces</taxon>
    </lineage>
</organism>
<feature type="domain" description="VOC" evidence="1">
    <location>
        <begin position="4"/>
        <end position="121"/>
    </location>
</feature>
<name>A0ABN3J6B5_9ACTN</name>
<protein>
    <submittedName>
        <fullName evidence="2">VOC family protein</fullName>
    </submittedName>
</protein>
<dbReference type="RefSeq" id="WP_086847282.1">
    <property type="nucleotide sequence ID" value="NZ_BAAASE010000013.1"/>
</dbReference>
<accession>A0ABN3J6B5</accession>
<dbReference type="InterPro" id="IPR037523">
    <property type="entry name" value="VOC_core"/>
</dbReference>
<dbReference type="Proteomes" id="UP001499986">
    <property type="component" value="Unassembled WGS sequence"/>
</dbReference>
<proteinExistence type="predicted"/>
<keyword evidence="3" id="KW-1185">Reference proteome</keyword>
<gene>
    <name evidence="2" type="ORF">GCM10010255_73450</name>
</gene>
<dbReference type="Pfam" id="PF18029">
    <property type="entry name" value="Glyoxalase_6"/>
    <property type="match status" value="1"/>
</dbReference>
<dbReference type="PANTHER" id="PTHR35908">
    <property type="entry name" value="HYPOTHETICAL FUSION PROTEIN"/>
    <property type="match status" value="1"/>
</dbReference>
<dbReference type="EMBL" id="BAAASE010000013">
    <property type="protein sequence ID" value="GAA2421884.1"/>
    <property type="molecule type" value="Genomic_DNA"/>
</dbReference>
<evidence type="ECO:0000313" key="3">
    <source>
        <dbReference type="Proteomes" id="UP001499986"/>
    </source>
</evidence>
<dbReference type="InterPro" id="IPR029068">
    <property type="entry name" value="Glyas_Bleomycin-R_OHBP_Dase"/>
</dbReference>
<comment type="caution">
    <text evidence="2">The sequence shown here is derived from an EMBL/GenBank/DDBJ whole genome shotgun (WGS) entry which is preliminary data.</text>
</comment>
<dbReference type="PROSITE" id="PS51819">
    <property type="entry name" value="VOC"/>
    <property type="match status" value="1"/>
</dbReference>
<dbReference type="PANTHER" id="PTHR35908:SF1">
    <property type="entry name" value="CONSERVED PROTEIN"/>
    <property type="match status" value="1"/>
</dbReference>